<protein>
    <submittedName>
        <fullName evidence="1">Uncharacterized protein</fullName>
    </submittedName>
</protein>
<accession>D5WFZ3</accession>
<dbReference type="STRING" id="640511.BC1002_5441"/>
<reference evidence="2" key="1">
    <citation type="submission" date="2010-04" db="EMBL/GenBank/DDBJ databases">
        <title>Complete sequence of chromosome 2 of Burkholderia sp. CCGE1002.</title>
        <authorList>
            <consortium name="US DOE Joint Genome Institute"/>
            <person name="Lucas S."/>
            <person name="Copeland A."/>
            <person name="Lapidus A."/>
            <person name="Cheng J.-F."/>
            <person name="Bruce D."/>
            <person name="Goodwin L."/>
            <person name="Pitluck S."/>
            <person name="Chertkov O."/>
            <person name="Detter J.C."/>
            <person name="Han C."/>
            <person name="Tapia R."/>
            <person name="Land M."/>
            <person name="Hauser L."/>
            <person name="Kyrpides N."/>
            <person name="Ovchinnikova G."/>
            <person name="Martinez-Romero E."/>
            <person name="Hernandez M.A.R."/>
            <person name="Tiedje J.M."/>
            <person name="Woyke T."/>
        </authorList>
    </citation>
    <scope>NUCLEOTIDE SEQUENCE [LARGE SCALE GENOMIC DNA]</scope>
    <source>
        <strain evidence="2">CCGE1002</strain>
    </source>
</reference>
<dbReference type="Proteomes" id="UP000002190">
    <property type="component" value="Chromosome 2"/>
</dbReference>
<gene>
    <name evidence="1" type="ordered locus">BC1002_5441</name>
</gene>
<dbReference type="HOGENOM" id="CLU_3133363_0_0_4"/>
<dbReference type="AlphaFoldDB" id="D5WFZ3"/>
<evidence type="ECO:0000313" key="2">
    <source>
        <dbReference type="Proteomes" id="UP000002190"/>
    </source>
</evidence>
<reference evidence="1 2" key="2">
    <citation type="journal article" date="2012" name="J. Bacteriol.">
        <title>Genome Sequences of Burkholderia sp. Strains CCGE1002 and H160, Isolated from Legume Nodules in Mexico and Brazil.</title>
        <authorList>
            <person name="Ormeno-Orrillo E."/>
            <person name="Rogel M.A."/>
            <person name="Chueire L.M."/>
            <person name="Tiedje J.M."/>
            <person name="Martinez-Romero E."/>
            <person name="Hungria M."/>
        </authorList>
    </citation>
    <scope>NUCLEOTIDE SEQUENCE [LARGE SCALE GENOMIC DNA]</scope>
    <source>
        <strain evidence="1 2">CCGE1002</strain>
    </source>
</reference>
<dbReference type="KEGG" id="bge:BC1002_5441"/>
<evidence type="ECO:0000313" key="1">
    <source>
        <dbReference type="EMBL" id="ADG19369.1"/>
    </source>
</evidence>
<organism evidence="1 2">
    <name type="scientific">Paraburkholderia atlantica</name>
    <dbReference type="NCBI Taxonomy" id="2654982"/>
    <lineage>
        <taxon>Bacteria</taxon>
        <taxon>Pseudomonadati</taxon>
        <taxon>Pseudomonadota</taxon>
        <taxon>Betaproteobacteria</taxon>
        <taxon>Burkholderiales</taxon>
        <taxon>Burkholderiaceae</taxon>
        <taxon>Paraburkholderia</taxon>
    </lineage>
</organism>
<name>D5WFZ3_PARAM</name>
<sequence length="49" mass="5189">MLTTLCTRVLTFAAVGLLLQVQTHSPGTGKTSLTRQASLIVAMRQTICG</sequence>
<dbReference type="EMBL" id="CP002014">
    <property type="protein sequence ID" value="ADG19369.1"/>
    <property type="molecule type" value="Genomic_DNA"/>
</dbReference>
<proteinExistence type="predicted"/>